<organism evidence="3 4">
    <name type="scientific">Desulforamulus ferrireducens</name>
    <dbReference type="NCBI Taxonomy" id="1833852"/>
    <lineage>
        <taxon>Bacteria</taxon>
        <taxon>Bacillati</taxon>
        <taxon>Bacillota</taxon>
        <taxon>Clostridia</taxon>
        <taxon>Eubacteriales</taxon>
        <taxon>Peptococcaceae</taxon>
        <taxon>Desulforamulus</taxon>
    </lineage>
</organism>
<reference evidence="3 4" key="1">
    <citation type="journal article" date="2016" name="Int. J. Syst. Evol. Microbiol.">
        <title>Desulfotomaculum ferrireducens sp. nov., a moderately thermophilic sulfate-reducing and dissimilatory Fe(III)-reducing bacterium isolated from compost.</title>
        <authorList>
            <person name="Yang G."/>
            <person name="Guo J."/>
            <person name="Zhuang L."/>
            <person name="Yuan Y."/>
            <person name="Zhou S."/>
        </authorList>
    </citation>
    <scope>NUCLEOTIDE SEQUENCE [LARGE SCALE GENOMIC DNA]</scope>
    <source>
        <strain evidence="3 4">GSS09</strain>
    </source>
</reference>
<dbReference type="AlphaFoldDB" id="A0A1S6IUR9"/>
<proteinExistence type="predicted"/>
<dbReference type="OrthoDB" id="9775140at2"/>
<dbReference type="EMBL" id="CP019698">
    <property type="protein sequence ID" value="AQS58528.1"/>
    <property type="molecule type" value="Genomic_DNA"/>
</dbReference>
<dbReference type="InterPro" id="IPR051457">
    <property type="entry name" value="2-oxoacid:Fd_oxidoreductase"/>
</dbReference>
<dbReference type="Proteomes" id="UP000189464">
    <property type="component" value="Chromosome"/>
</dbReference>
<dbReference type="GO" id="GO:0045333">
    <property type="term" value="P:cellular respiration"/>
    <property type="evidence" value="ECO:0007669"/>
    <property type="project" value="UniProtKB-ARBA"/>
</dbReference>
<dbReference type="PANTHER" id="PTHR48084">
    <property type="entry name" value="2-OXOGLUTARATE OXIDOREDUCTASE SUBUNIT KORB-RELATED"/>
    <property type="match status" value="1"/>
</dbReference>
<dbReference type="GO" id="GO:0030976">
    <property type="term" value="F:thiamine pyrophosphate binding"/>
    <property type="evidence" value="ECO:0007669"/>
    <property type="project" value="InterPro"/>
</dbReference>
<dbReference type="InterPro" id="IPR011766">
    <property type="entry name" value="TPP_enzyme_TPP-bd"/>
</dbReference>
<dbReference type="Gene3D" id="3.40.50.970">
    <property type="match status" value="1"/>
</dbReference>
<dbReference type="Pfam" id="PF02775">
    <property type="entry name" value="TPP_enzyme_C"/>
    <property type="match status" value="1"/>
</dbReference>
<dbReference type="KEGG" id="dfg:B0537_05160"/>
<evidence type="ECO:0000313" key="3">
    <source>
        <dbReference type="EMBL" id="AQS58528.1"/>
    </source>
</evidence>
<protein>
    <submittedName>
        <fullName evidence="3">2-oxoglutarate oxidoreductase</fullName>
    </submittedName>
</protein>
<evidence type="ECO:0000256" key="1">
    <source>
        <dbReference type="ARBA" id="ARBA00023002"/>
    </source>
</evidence>
<gene>
    <name evidence="3" type="ORF">B0537_05160</name>
</gene>
<accession>A0A1S6IUR9</accession>
<sequence length="249" mass="27143">MAKVIFKRPESLTDKPFHYCPGCTHGIIHRLVAEVIDEMGMRDNTVGVCPVGCSVFAYDYFNVDMFQAAHGRAPAVATGIKRCLPDRLVFTYQGDGDLASIGTAEIVHAAARSENITTIFVNNAVYGMTGGQMAPTTLPGQKTTTTPRGREKELNGLPVRVCEMLATLDGATYVARVSVHDPKHIVQAKKAIRKAFEIQKAGLGFALVEVLSTCPTNWGLSPKEAIKWLADNMIPYYPLGVYKEPAEVK</sequence>
<evidence type="ECO:0000313" key="4">
    <source>
        <dbReference type="Proteomes" id="UP000189464"/>
    </source>
</evidence>
<name>A0A1S6IUR9_9FIRM</name>
<feature type="domain" description="Thiamine pyrophosphate enzyme TPP-binding" evidence="2">
    <location>
        <begin position="58"/>
        <end position="210"/>
    </location>
</feature>
<dbReference type="GO" id="GO:0016625">
    <property type="term" value="F:oxidoreductase activity, acting on the aldehyde or oxo group of donors, iron-sulfur protein as acceptor"/>
    <property type="evidence" value="ECO:0007669"/>
    <property type="project" value="UniProtKB-ARBA"/>
</dbReference>
<keyword evidence="1" id="KW-0560">Oxidoreductase</keyword>
<keyword evidence="4" id="KW-1185">Reference proteome</keyword>
<evidence type="ECO:0000259" key="2">
    <source>
        <dbReference type="Pfam" id="PF02775"/>
    </source>
</evidence>
<dbReference type="CDD" id="cd03375">
    <property type="entry name" value="TPP_OGFOR"/>
    <property type="match status" value="1"/>
</dbReference>
<dbReference type="PANTHER" id="PTHR48084:SF3">
    <property type="entry name" value="SUBUNIT OF PYRUVATE:FLAVODOXIN OXIDOREDUCTASE"/>
    <property type="match status" value="1"/>
</dbReference>
<dbReference type="STRING" id="1833852.B0537_05160"/>
<dbReference type="InterPro" id="IPR029061">
    <property type="entry name" value="THDP-binding"/>
</dbReference>
<dbReference type="SUPFAM" id="SSF52518">
    <property type="entry name" value="Thiamin diphosphate-binding fold (THDP-binding)"/>
    <property type="match status" value="1"/>
</dbReference>
<dbReference type="RefSeq" id="WP_077713481.1">
    <property type="nucleotide sequence ID" value="NZ_CP019698.1"/>
</dbReference>